<dbReference type="InterPro" id="IPR036056">
    <property type="entry name" value="Fibrinogen-like_C"/>
</dbReference>
<dbReference type="PANTHER" id="PTHR16146">
    <property type="entry name" value="INTELECTIN"/>
    <property type="match status" value="1"/>
</dbReference>
<keyword evidence="8" id="KW-1185">Reference proteome</keyword>
<sequence>MCYLNNETRRSKPKDYLENQGVIYFEVQQVINSNFVCENLGRWSRQLNKSISHNPGSNEAINQSEKIGSNSSSPGDSCKHIRESRDSLEDGEYWIDPEKNGNPLKVFCDMTTDGGGWLLVANLVTINSTPTEKWTAQTSFRWISNFANNKMGITLSAMKELRSHLSFTQLRFHCSKQLGRTFHVTTATNSSGEAVVQYFSGQTDVLPPSCNSFERMNGDNSRLALQCDRWGNDGSNYVGKWGHFKLQKALKMYNNAAFIANEHNWVMVKNKLCCDDNGKLASGVFERHEGGWLLVANLVTLKSTPTEKWTVETSYRGISNFANNKMGIKLSAMKKLRSHLSFTQLRFHCSKQLGHTFHVTTATNSSGEAVVQYFSGQTDVFPPSCNSFERMHGDNSRLASRCDRWGDDGSNYVYVGKWGRFSNQGERRMYNNAAFISQEHQWVAGLGKWQCDDVDGINSIAISPGKNQNMALRIRNISPAVLCLLLNGLFSNVNVPFTIGEESTSSFFEKYKEILGFNSSSPGDSCKHIRDSEDDFIGDGEYWVDPEHNGNPMKVFCDMTTERGGWLLVANFRMNNSFPSKDWTAESSYRGISNFANNEMGITKSAMKELRTHLLFTQLRFHCSKRKGRTFHVITAANSSGEAVVQYFSGKSDNLPPSCNSFERMNDDTSQLALNCNRWGNDDSQLFGKWGHKKFHGEKMMYNHAAFIPHKYHWLIVSGQWLCDDGGGSSFILSPGDFWKIYEMRIQICWALITSVLLMTYVENLAFRTASYTESEQNQVFEIHNDFKLVGHVFETSIVDEFDCGLRCVRDWKCLSYNHNGDKSCELNDQTWLLSPVALKPANGFNYYEKEGRGFHPSNPGRSCMDLRSEHPLLNGEYWIDPEGNRNPMKVYCDMTTDGGGWLLVANLVTDGSTPLPIWTAESSYRGISNFANNKMFITTSAMKELRKHFSFTQMRFHCSKQKGRIFHVTTATNASGRAVVQYFSGQTDVLPDSCGSFQRMKGDNSKLAIVCEDWGFDKQIKVGKWGHSGSRGENRLYAHSAYVASKYYWLFEDSYWYCDDTTSDTNPTAGDFWKIYVR</sequence>
<dbReference type="NCBIfam" id="NF040941">
    <property type="entry name" value="GGGWT_bact"/>
    <property type="match status" value="3"/>
</dbReference>
<accession>A0A2B4RHA1</accession>
<keyword evidence="4" id="KW-1015">Disulfide bond</keyword>
<evidence type="ECO:0000259" key="6">
    <source>
        <dbReference type="PROSITE" id="PS51406"/>
    </source>
</evidence>
<evidence type="ECO:0000256" key="5">
    <source>
        <dbReference type="SAM" id="MobiDB-lite"/>
    </source>
</evidence>
<dbReference type="SMART" id="SM00186">
    <property type="entry name" value="FBG"/>
    <property type="match status" value="1"/>
</dbReference>
<feature type="domain" description="Fibrinogen C-terminal" evidence="6">
    <location>
        <begin position="855"/>
        <end position="913"/>
    </location>
</feature>
<comment type="caution">
    <text evidence="7">The sequence shown here is derived from an EMBL/GenBank/DDBJ whole genome shotgun (WGS) entry which is preliminary data.</text>
</comment>
<dbReference type="PANTHER" id="PTHR16146:SF46">
    <property type="entry name" value="INTELECTIN-1A-RELATED"/>
    <property type="match status" value="1"/>
</dbReference>
<dbReference type="PROSITE" id="PS51406">
    <property type="entry name" value="FIBRINOGEN_C_2"/>
    <property type="match status" value="3"/>
</dbReference>
<proteinExistence type="predicted"/>
<gene>
    <name evidence="7" type="primary">Ryncolin-1</name>
    <name evidence="7" type="ORF">AWC38_SpisGene20041</name>
</gene>
<dbReference type="GO" id="GO:0070492">
    <property type="term" value="F:oligosaccharide binding"/>
    <property type="evidence" value="ECO:0007669"/>
    <property type="project" value="TreeGrafter"/>
</dbReference>
<dbReference type="GO" id="GO:0005615">
    <property type="term" value="C:extracellular space"/>
    <property type="evidence" value="ECO:0007669"/>
    <property type="project" value="TreeGrafter"/>
</dbReference>
<evidence type="ECO:0000256" key="2">
    <source>
        <dbReference type="ARBA" id="ARBA00022525"/>
    </source>
</evidence>
<feature type="region of interest" description="Disordered" evidence="5">
    <location>
        <begin position="54"/>
        <end position="81"/>
    </location>
</feature>
<dbReference type="SUPFAM" id="SSF56496">
    <property type="entry name" value="Fibrinogen C-terminal domain-like"/>
    <property type="match status" value="3"/>
</dbReference>
<dbReference type="Pfam" id="PF01410">
    <property type="entry name" value="COLFI"/>
    <property type="match status" value="3"/>
</dbReference>
<evidence type="ECO:0000256" key="1">
    <source>
        <dbReference type="ARBA" id="ARBA00004613"/>
    </source>
</evidence>
<dbReference type="EMBL" id="LSMT01000617">
    <property type="protein sequence ID" value="PFX15727.1"/>
    <property type="molecule type" value="Genomic_DNA"/>
</dbReference>
<dbReference type="Gene3D" id="2.60.120.1000">
    <property type="match status" value="3"/>
</dbReference>
<keyword evidence="3" id="KW-0176">Collagen</keyword>
<feature type="domain" description="Fibrinogen C-terminal" evidence="6">
    <location>
        <begin position="69"/>
        <end position="120"/>
    </location>
</feature>
<evidence type="ECO:0000256" key="3">
    <source>
        <dbReference type="ARBA" id="ARBA00023119"/>
    </source>
</evidence>
<comment type="subcellular location">
    <subcellularLocation>
        <location evidence="1">Secreted</location>
    </subcellularLocation>
</comment>
<dbReference type="InterPro" id="IPR003609">
    <property type="entry name" value="Pan_app"/>
</dbReference>
<dbReference type="InterPro" id="IPR000885">
    <property type="entry name" value="Fib_collagen_C"/>
</dbReference>
<dbReference type="AlphaFoldDB" id="A0A2B4RHA1"/>
<feature type="compositionally biased region" description="Polar residues" evidence="5">
    <location>
        <begin position="54"/>
        <end position="75"/>
    </location>
</feature>
<dbReference type="Proteomes" id="UP000225706">
    <property type="component" value="Unassembled WGS sequence"/>
</dbReference>
<reference evidence="8" key="1">
    <citation type="journal article" date="2017" name="bioRxiv">
        <title>Comparative analysis of the genomes of Stylophora pistillata and Acropora digitifera provides evidence for extensive differences between species of corals.</title>
        <authorList>
            <person name="Voolstra C.R."/>
            <person name="Li Y."/>
            <person name="Liew Y.J."/>
            <person name="Baumgarten S."/>
            <person name="Zoccola D."/>
            <person name="Flot J.-F."/>
            <person name="Tambutte S."/>
            <person name="Allemand D."/>
            <person name="Aranda M."/>
        </authorList>
    </citation>
    <scope>NUCLEOTIDE SEQUENCE [LARGE SCALE GENOMIC DNA]</scope>
</reference>
<name>A0A2B4RHA1_STYPI</name>
<organism evidence="7 8">
    <name type="scientific">Stylophora pistillata</name>
    <name type="common">Smooth cauliflower coral</name>
    <dbReference type="NCBI Taxonomy" id="50429"/>
    <lineage>
        <taxon>Eukaryota</taxon>
        <taxon>Metazoa</taxon>
        <taxon>Cnidaria</taxon>
        <taxon>Anthozoa</taxon>
        <taxon>Hexacorallia</taxon>
        <taxon>Scleractinia</taxon>
        <taxon>Astrocoeniina</taxon>
        <taxon>Pocilloporidae</taxon>
        <taxon>Stylophora</taxon>
    </lineage>
</organism>
<keyword evidence="2" id="KW-0964">Secreted</keyword>
<dbReference type="GO" id="GO:0005581">
    <property type="term" value="C:collagen trimer"/>
    <property type="evidence" value="ECO:0007669"/>
    <property type="project" value="UniProtKB-KW"/>
</dbReference>
<dbReference type="GO" id="GO:0005201">
    <property type="term" value="F:extracellular matrix structural constituent"/>
    <property type="evidence" value="ECO:0007669"/>
    <property type="project" value="InterPro"/>
</dbReference>
<evidence type="ECO:0000256" key="4">
    <source>
        <dbReference type="ARBA" id="ARBA00023157"/>
    </source>
</evidence>
<dbReference type="OrthoDB" id="5953358at2759"/>
<dbReference type="Pfam" id="PF00024">
    <property type="entry name" value="PAN_1"/>
    <property type="match status" value="1"/>
</dbReference>
<dbReference type="InterPro" id="IPR002181">
    <property type="entry name" value="Fibrinogen_a/b/g_C_dom"/>
</dbReference>
<feature type="domain" description="Fibrinogen C-terminal" evidence="6">
    <location>
        <begin position="517"/>
        <end position="577"/>
    </location>
</feature>
<evidence type="ECO:0000313" key="7">
    <source>
        <dbReference type="EMBL" id="PFX15727.1"/>
    </source>
</evidence>
<evidence type="ECO:0000313" key="8">
    <source>
        <dbReference type="Proteomes" id="UP000225706"/>
    </source>
</evidence>
<protein>
    <submittedName>
        <fullName evidence="7">Ryncolin-1</fullName>
    </submittedName>
</protein>